<feature type="transmembrane region" description="Helical" evidence="7">
    <location>
        <begin position="299"/>
        <end position="324"/>
    </location>
</feature>
<evidence type="ECO:0000313" key="10">
    <source>
        <dbReference type="EMBL" id="OAV60182.1"/>
    </source>
</evidence>
<keyword evidence="3 7" id="KW-0812">Transmembrane</keyword>
<evidence type="ECO:0000259" key="8">
    <source>
        <dbReference type="Pfam" id="PF02687"/>
    </source>
</evidence>
<keyword evidence="5 7" id="KW-0472">Membrane</keyword>
<dbReference type="PANTHER" id="PTHR30572:SF4">
    <property type="entry name" value="ABC TRANSPORTER PERMEASE YTRF"/>
    <property type="match status" value="1"/>
</dbReference>
<accession>A0A1B7LY25</accession>
<comment type="subcellular location">
    <subcellularLocation>
        <location evidence="1">Cell membrane</location>
        <topology evidence="1">Multi-pass membrane protein</topology>
    </subcellularLocation>
</comment>
<comment type="caution">
    <text evidence="10">The sequence shown here is derived from an EMBL/GenBank/DDBJ whole genome shotgun (WGS) entry which is preliminary data.</text>
</comment>
<evidence type="ECO:0000256" key="7">
    <source>
        <dbReference type="SAM" id="Phobius"/>
    </source>
</evidence>
<gene>
    <name evidence="10" type="ORF">A6F49_12385</name>
</gene>
<feature type="transmembrane region" description="Helical" evidence="7">
    <location>
        <begin position="21"/>
        <end position="45"/>
    </location>
</feature>
<dbReference type="InterPro" id="IPR025857">
    <property type="entry name" value="MacB_PCD"/>
</dbReference>
<evidence type="ECO:0000256" key="5">
    <source>
        <dbReference type="ARBA" id="ARBA00023136"/>
    </source>
</evidence>
<dbReference type="PANTHER" id="PTHR30572">
    <property type="entry name" value="MEMBRANE COMPONENT OF TRANSPORTER-RELATED"/>
    <property type="match status" value="1"/>
</dbReference>
<dbReference type="OrthoDB" id="9780560at2"/>
<keyword evidence="2" id="KW-1003">Cell membrane</keyword>
<dbReference type="STRING" id="1837282.A6F49_12385"/>
<evidence type="ECO:0000313" key="11">
    <source>
        <dbReference type="Proteomes" id="UP000078292"/>
    </source>
</evidence>
<feature type="transmembrane region" description="Helical" evidence="7">
    <location>
        <begin position="397"/>
        <end position="416"/>
    </location>
</feature>
<protein>
    <submittedName>
        <fullName evidence="10">ABC transporter permease</fullName>
    </submittedName>
</protein>
<dbReference type="EMBL" id="LXEY01000020">
    <property type="protein sequence ID" value="OAV60182.1"/>
    <property type="molecule type" value="Genomic_DNA"/>
</dbReference>
<dbReference type="GO" id="GO:0005886">
    <property type="term" value="C:plasma membrane"/>
    <property type="evidence" value="ECO:0007669"/>
    <property type="project" value="UniProtKB-SubCell"/>
</dbReference>
<reference evidence="10 11" key="1">
    <citation type="submission" date="2016-04" db="EMBL/GenBank/DDBJ databases">
        <title>First whole genome shotgun sequence of the bacterium Enteractinococcus sp. strain UASWS1574.</title>
        <authorList>
            <person name="Crovadore J."/>
            <person name="Chablais R."/>
            <person name="Lefort F."/>
        </authorList>
    </citation>
    <scope>NUCLEOTIDE SEQUENCE [LARGE SCALE GENOMIC DNA]</scope>
    <source>
        <strain evidence="10 11">UASWS1574</strain>
    </source>
</reference>
<feature type="transmembrane region" description="Helical" evidence="7">
    <location>
        <begin position="344"/>
        <end position="377"/>
    </location>
</feature>
<keyword evidence="11" id="KW-1185">Reference proteome</keyword>
<dbReference type="Pfam" id="PF12704">
    <property type="entry name" value="MacB_PCD"/>
    <property type="match status" value="1"/>
</dbReference>
<dbReference type="InterPro" id="IPR050250">
    <property type="entry name" value="Macrolide_Exporter_MacB"/>
</dbReference>
<dbReference type="RefSeq" id="WP_043057470.1">
    <property type="nucleotide sequence ID" value="NZ_LXEY01000020.1"/>
</dbReference>
<dbReference type="GO" id="GO:0022857">
    <property type="term" value="F:transmembrane transporter activity"/>
    <property type="evidence" value="ECO:0007669"/>
    <property type="project" value="TreeGrafter"/>
</dbReference>
<evidence type="ECO:0000259" key="9">
    <source>
        <dbReference type="Pfam" id="PF12704"/>
    </source>
</evidence>
<keyword evidence="4 7" id="KW-1133">Transmembrane helix</keyword>
<evidence type="ECO:0000256" key="6">
    <source>
        <dbReference type="ARBA" id="ARBA00038076"/>
    </source>
</evidence>
<evidence type="ECO:0000256" key="1">
    <source>
        <dbReference type="ARBA" id="ARBA00004651"/>
    </source>
</evidence>
<feature type="domain" description="ABC3 transporter permease C-terminal" evidence="8">
    <location>
        <begin position="303"/>
        <end position="426"/>
    </location>
</feature>
<comment type="similarity">
    <text evidence="6">Belongs to the ABC-4 integral membrane protein family.</text>
</comment>
<dbReference type="InterPro" id="IPR003838">
    <property type="entry name" value="ABC3_permease_C"/>
</dbReference>
<dbReference type="AlphaFoldDB" id="A0A1B7LY25"/>
<sequence length="433" mass="45583">MKLRDIFTTALANTMRTKLRTFLTVIAVVIGAFTLTMTSGIGAGINKYIDAQVDAMGDTNQVSVMPAQTMDANVGLTAGEPQEYDPDAQGSVSDFGIPSMDEDDIEEIEQIENVEFVDPVIFVNIEYLETPDGTQYTVPSAGFASEQSMVEYAAGGPGSNAEDAYELVIPTSWLSAFDIDDVANADEVIDQEVTIAAQDLEGNTETIEASIVGVAEETITGAGASPIPSSGLTQQIAEINNTAGGTTIPFTYIQATATVNDLAANEDQIKADLEEIDMIGQTVEDQMGFISGIIDAITWVFNGFALIALLAASFGIVNTLLISVQERTRQIGLYKALGMTSGRVFTLFSTEAIVIGLLGSIIGIGLGSVVGMVGNALLINGPLDSVPGLSLYAIEPMALLVIALVIIGIAFLAGTLPARRAATKDPIEALRYD</sequence>
<name>A0A1B7LY25_9MICC</name>
<evidence type="ECO:0000256" key="3">
    <source>
        <dbReference type="ARBA" id="ARBA00022692"/>
    </source>
</evidence>
<evidence type="ECO:0000256" key="4">
    <source>
        <dbReference type="ARBA" id="ARBA00022989"/>
    </source>
</evidence>
<evidence type="ECO:0000256" key="2">
    <source>
        <dbReference type="ARBA" id="ARBA00022475"/>
    </source>
</evidence>
<proteinExistence type="inferred from homology"/>
<feature type="domain" description="MacB-like periplasmic core" evidence="9">
    <location>
        <begin position="21"/>
        <end position="260"/>
    </location>
</feature>
<organism evidence="10 11">
    <name type="scientific">Enteractinococcus helveticum</name>
    <dbReference type="NCBI Taxonomy" id="1837282"/>
    <lineage>
        <taxon>Bacteria</taxon>
        <taxon>Bacillati</taxon>
        <taxon>Actinomycetota</taxon>
        <taxon>Actinomycetes</taxon>
        <taxon>Micrococcales</taxon>
        <taxon>Micrococcaceae</taxon>
    </lineage>
</organism>
<dbReference type="Pfam" id="PF02687">
    <property type="entry name" value="FtsX"/>
    <property type="match status" value="1"/>
</dbReference>
<dbReference type="Proteomes" id="UP000078292">
    <property type="component" value="Unassembled WGS sequence"/>
</dbReference>